<sequence>MATETHITSNQTLNTKDSSFDVSDEVYYLLLFVTNAIIANILSLIGILGSILNVIILSHHKMQDTTNVVLLAISVCDLIYSITQISFNFNQFAKSLINLYIFQWAAVTNLLIFDRINYFAIIVSIHLVTLVSIERMVAVCFPFLVSRVFTLYRMKCIIISIVCSNIVLRIPFYFKFEMYFDEYKNVTMPFLRYGDLFFQNISFFNTYSRISALFLYSILPFFVIFICTFATIFHISITSKTNKALSSMEAIAKRKKEMKSVKIVLIICVLIMFLVLIPLFVQQVLFVFALVQISQKLSLITFWIVNILVQLNSSFNFVIYVTGSPKFKRTLMKMFYSKRLLKVQS</sequence>
<evidence type="ECO:0000259" key="6">
    <source>
        <dbReference type="PROSITE" id="PS50262"/>
    </source>
</evidence>
<dbReference type="InterPro" id="IPR000276">
    <property type="entry name" value="GPCR_Rhodpsn"/>
</dbReference>
<comment type="subcellular location">
    <subcellularLocation>
        <location evidence="1">Membrane</location>
    </subcellularLocation>
</comment>
<gene>
    <name evidence="8" type="primary">LOC129927901</name>
</gene>
<feature type="transmembrane region" description="Helical" evidence="5">
    <location>
        <begin position="213"/>
        <end position="237"/>
    </location>
</feature>
<dbReference type="PRINTS" id="PR00237">
    <property type="entry name" value="GPCRRHODOPSN"/>
</dbReference>
<evidence type="ECO:0000313" key="8">
    <source>
        <dbReference type="RefSeq" id="XP_055895942.1"/>
    </source>
</evidence>
<dbReference type="PROSITE" id="PS50262">
    <property type="entry name" value="G_PROTEIN_RECEP_F1_2"/>
    <property type="match status" value="1"/>
</dbReference>
<dbReference type="AlphaFoldDB" id="A0A9W3B908"/>
<dbReference type="InterPro" id="IPR052954">
    <property type="entry name" value="GPCR-Ligand_Int"/>
</dbReference>
<reference evidence="8" key="1">
    <citation type="submission" date="2025-08" db="UniProtKB">
        <authorList>
            <consortium name="RefSeq"/>
        </authorList>
    </citation>
    <scope>IDENTIFICATION</scope>
</reference>
<evidence type="ECO:0000256" key="5">
    <source>
        <dbReference type="SAM" id="Phobius"/>
    </source>
</evidence>
<evidence type="ECO:0000256" key="4">
    <source>
        <dbReference type="ARBA" id="ARBA00023136"/>
    </source>
</evidence>
<protein>
    <submittedName>
        <fullName evidence="8">FMRFamide receptor-like</fullName>
    </submittedName>
</protein>
<feature type="transmembrane region" description="Helical" evidence="5">
    <location>
        <begin position="156"/>
        <end position="174"/>
    </location>
</feature>
<proteinExistence type="predicted"/>
<accession>A0A9W3B908</accession>
<dbReference type="RefSeq" id="XP_055895942.1">
    <property type="nucleotide sequence ID" value="XM_056039967.1"/>
</dbReference>
<dbReference type="GO" id="GO:0016020">
    <property type="term" value="C:membrane"/>
    <property type="evidence" value="ECO:0007669"/>
    <property type="project" value="UniProtKB-SubCell"/>
</dbReference>
<feature type="domain" description="G-protein coupled receptors family 1 profile" evidence="6">
    <location>
        <begin position="49"/>
        <end position="320"/>
    </location>
</feature>
<dbReference type="Proteomes" id="UP001165740">
    <property type="component" value="Chromosome 1"/>
</dbReference>
<feature type="transmembrane region" description="Helical" evidence="5">
    <location>
        <begin position="118"/>
        <end position="144"/>
    </location>
</feature>
<dbReference type="Pfam" id="PF00001">
    <property type="entry name" value="7tm_1"/>
    <property type="match status" value="1"/>
</dbReference>
<name>A0A9W3B908_BIOGL</name>
<dbReference type="OrthoDB" id="6276488at2759"/>
<feature type="transmembrane region" description="Helical" evidence="5">
    <location>
        <begin position="68"/>
        <end position="87"/>
    </location>
</feature>
<evidence type="ECO:0000313" key="7">
    <source>
        <dbReference type="Proteomes" id="UP001165740"/>
    </source>
</evidence>
<evidence type="ECO:0000256" key="1">
    <source>
        <dbReference type="ARBA" id="ARBA00004370"/>
    </source>
</evidence>
<keyword evidence="2 5" id="KW-0812">Transmembrane</keyword>
<keyword evidence="3 5" id="KW-1133">Transmembrane helix</keyword>
<dbReference type="PANTHER" id="PTHR46641:SF2">
    <property type="entry name" value="FMRFAMIDE RECEPTOR"/>
    <property type="match status" value="1"/>
</dbReference>
<dbReference type="SUPFAM" id="SSF81321">
    <property type="entry name" value="Family A G protein-coupled receptor-like"/>
    <property type="match status" value="1"/>
</dbReference>
<feature type="transmembrane region" description="Helical" evidence="5">
    <location>
        <begin position="263"/>
        <end position="288"/>
    </location>
</feature>
<dbReference type="Gene3D" id="1.20.1070.10">
    <property type="entry name" value="Rhodopsin 7-helix transmembrane proteins"/>
    <property type="match status" value="1"/>
</dbReference>
<evidence type="ECO:0000256" key="3">
    <source>
        <dbReference type="ARBA" id="ARBA00022989"/>
    </source>
</evidence>
<dbReference type="InterPro" id="IPR017452">
    <property type="entry name" value="GPCR_Rhodpsn_7TM"/>
</dbReference>
<evidence type="ECO:0000256" key="2">
    <source>
        <dbReference type="ARBA" id="ARBA00022692"/>
    </source>
</evidence>
<dbReference type="GO" id="GO:0004930">
    <property type="term" value="F:G protein-coupled receptor activity"/>
    <property type="evidence" value="ECO:0007669"/>
    <property type="project" value="InterPro"/>
</dbReference>
<feature type="transmembrane region" description="Helical" evidence="5">
    <location>
        <begin position="300"/>
        <end position="323"/>
    </location>
</feature>
<dbReference type="PANTHER" id="PTHR46641">
    <property type="entry name" value="FMRFAMIDE RECEPTOR-RELATED"/>
    <property type="match status" value="1"/>
</dbReference>
<feature type="transmembrane region" description="Helical" evidence="5">
    <location>
        <begin position="26"/>
        <end position="56"/>
    </location>
</feature>
<organism evidence="7 8">
    <name type="scientific">Biomphalaria glabrata</name>
    <name type="common">Bloodfluke planorb</name>
    <name type="synonym">Freshwater snail</name>
    <dbReference type="NCBI Taxonomy" id="6526"/>
    <lineage>
        <taxon>Eukaryota</taxon>
        <taxon>Metazoa</taxon>
        <taxon>Spiralia</taxon>
        <taxon>Lophotrochozoa</taxon>
        <taxon>Mollusca</taxon>
        <taxon>Gastropoda</taxon>
        <taxon>Heterobranchia</taxon>
        <taxon>Euthyneura</taxon>
        <taxon>Panpulmonata</taxon>
        <taxon>Hygrophila</taxon>
        <taxon>Lymnaeoidea</taxon>
        <taxon>Planorbidae</taxon>
        <taxon>Biomphalaria</taxon>
    </lineage>
</organism>
<keyword evidence="4 5" id="KW-0472">Membrane</keyword>
<dbReference type="OMA" id="TTEMGHT"/>
<dbReference type="GeneID" id="129927901"/>
<keyword evidence="7" id="KW-1185">Reference proteome</keyword>